<dbReference type="Proteomes" id="UP000664521">
    <property type="component" value="Unassembled WGS sequence"/>
</dbReference>
<feature type="compositionally biased region" description="Basic and acidic residues" evidence="1">
    <location>
        <begin position="1"/>
        <end position="10"/>
    </location>
</feature>
<reference evidence="2" key="1">
    <citation type="submission" date="2021-03" db="EMBL/GenBank/DDBJ databases">
        <authorList>
            <person name="Tagirdzhanova G."/>
        </authorList>
    </citation>
    <scope>NUCLEOTIDE SEQUENCE</scope>
</reference>
<protein>
    <submittedName>
        <fullName evidence="2">Uncharacterized protein</fullName>
    </submittedName>
</protein>
<evidence type="ECO:0000256" key="1">
    <source>
        <dbReference type="SAM" id="MobiDB-lite"/>
    </source>
</evidence>
<feature type="compositionally biased region" description="Basic and acidic residues" evidence="1">
    <location>
        <begin position="18"/>
        <end position="42"/>
    </location>
</feature>
<dbReference type="PANTHER" id="PTHR38846">
    <property type="entry name" value="C3H1-TYPE DOMAIN-CONTAINING PROTEIN"/>
    <property type="match status" value="1"/>
</dbReference>
<name>A0A8H3FS61_9LECA</name>
<organism evidence="2 3">
    <name type="scientific">Heterodermia speciosa</name>
    <dbReference type="NCBI Taxonomy" id="116794"/>
    <lineage>
        <taxon>Eukaryota</taxon>
        <taxon>Fungi</taxon>
        <taxon>Dikarya</taxon>
        <taxon>Ascomycota</taxon>
        <taxon>Pezizomycotina</taxon>
        <taxon>Lecanoromycetes</taxon>
        <taxon>OSLEUM clade</taxon>
        <taxon>Lecanoromycetidae</taxon>
        <taxon>Caliciales</taxon>
        <taxon>Physciaceae</taxon>
        <taxon>Heterodermia</taxon>
    </lineage>
</organism>
<proteinExistence type="predicted"/>
<dbReference type="AlphaFoldDB" id="A0A8H3FS61"/>
<feature type="region of interest" description="Disordered" evidence="1">
    <location>
        <begin position="253"/>
        <end position="273"/>
    </location>
</feature>
<dbReference type="OrthoDB" id="6105938at2759"/>
<keyword evidence="3" id="KW-1185">Reference proteome</keyword>
<feature type="region of interest" description="Disordered" evidence="1">
    <location>
        <begin position="1"/>
        <end position="79"/>
    </location>
</feature>
<comment type="caution">
    <text evidence="2">The sequence shown here is derived from an EMBL/GenBank/DDBJ whole genome shotgun (WGS) entry which is preliminary data.</text>
</comment>
<dbReference type="PANTHER" id="PTHR38846:SF1">
    <property type="entry name" value="C3H1-TYPE DOMAIN-CONTAINING PROTEIN"/>
    <property type="match status" value="1"/>
</dbReference>
<evidence type="ECO:0000313" key="3">
    <source>
        <dbReference type="Proteomes" id="UP000664521"/>
    </source>
</evidence>
<gene>
    <name evidence="2" type="ORF">HETSPECPRED_007451</name>
</gene>
<evidence type="ECO:0000313" key="2">
    <source>
        <dbReference type="EMBL" id="CAF9929791.1"/>
    </source>
</evidence>
<feature type="compositionally biased region" description="Polar residues" evidence="1">
    <location>
        <begin position="260"/>
        <end position="273"/>
    </location>
</feature>
<feature type="compositionally biased region" description="Basic residues" evidence="1">
    <location>
        <begin position="43"/>
        <end position="74"/>
    </location>
</feature>
<dbReference type="EMBL" id="CAJPDS010000053">
    <property type="protein sequence ID" value="CAF9929791.1"/>
    <property type="molecule type" value="Genomic_DNA"/>
</dbReference>
<accession>A0A8H3FS61</accession>
<sequence length="295" mass="35071">MIRHRKEDHFHRKKDNRHRKEDNFQRKEDNPDRNFHRKEDNPHRKKDKPHRKKGNPHRKKDNPHRKKDNARHKTQAPVGPIERFFKSFSNFPYDPSKPSAQEYQRLNRSNGWKRGDSKGEEACLGFQLALVKDFNWWFGTDPNDLLAWQTLCKTIGIRERLETCDDCVQYLHNRHFNIIDVVDARRRGDGIAQVFPTKGLLQEYTKRTASHFPYDSPKAGYLLSRLVRQPRRYYIRSLNKSIPRSYLQDGRYEANKKDSQTISNGAETQSAKRQQVITESLEATNDYAYIEFESE</sequence>